<dbReference type="InterPro" id="IPR006837">
    <property type="entry name" value="Divergent_DAC"/>
</dbReference>
<organism evidence="2 3">
    <name type="scientific">Undibacter mobilis</name>
    <dbReference type="NCBI Taxonomy" id="2292256"/>
    <lineage>
        <taxon>Bacteria</taxon>
        <taxon>Pseudomonadati</taxon>
        <taxon>Pseudomonadota</taxon>
        <taxon>Alphaproteobacteria</taxon>
        <taxon>Hyphomicrobiales</taxon>
        <taxon>Nitrobacteraceae</taxon>
        <taxon>Undibacter</taxon>
    </lineage>
</organism>
<dbReference type="CDD" id="cd10936">
    <property type="entry name" value="CE4_DAC2"/>
    <property type="match status" value="1"/>
</dbReference>
<dbReference type="EMBL" id="QRGO01000001">
    <property type="protein sequence ID" value="RDV05732.1"/>
    <property type="molecule type" value="Genomic_DNA"/>
</dbReference>
<dbReference type="PANTHER" id="PTHR30105:SF2">
    <property type="entry name" value="DIVERGENT POLYSACCHARIDE DEACETYLASE SUPERFAMILY"/>
    <property type="match status" value="1"/>
</dbReference>
<protein>
    <submittedName>
        <fullName evidence="2">Divergent polysaccharide deacetylase family protein</fullName>
    </submittedName>
</protein>
<feature type="compositionally biased region" description="Basic and acidic residues" evidence="1">
    <location>
        <begin position="130"/>
        <end position="142"/>
    </location>
</feature>
<dbReference type="Pfam" id="PF04748">
    <property type="entry name" value="Polysacc_deac_2"/>
    <property type="match status" value="1"/>
</dbReference>
<accession>A0A371BDQ5</accession>
<feature type="region of interest" description="Disordered" evidence="1">
    <location>
        <begin position="118"/>
        <end position="142"/>
    </location>
</feature>
<evidence type="ECO:0000313" key="2">
    <source>
        <dbReference type="EMBL" id="RDV05732.1"/>
    </source>
</evidence>
<feature type="region of interest" description="Disordered" evidence="1">
    <location>
        <begin position="39"/>
        <end position="78"/>
    </location>
</feature>
<evidence type="ECO:0000256" key="1">
    <source>
        <dbReference type="SAM" id="MobiDB-lite"/>
    </source>
</evidence>
<dbReference type="SUPFAM" id="SSF88713">
    <property type="entry name" value="Glycoside hydrolase/deacetylase"/>
    <property type="match status" value="1"/>
</dbReference>
<feature type="compositionally biased region" description="Low complexity" evidence="1">
    <location>
        <begin position="118"/>
        <end position="129"/>
    </location>
</feature>
<reference evidence="3" key="1">
    <citation type="submission" date="2018-08" db="EMBL/GenBank/DDBJ databases">
        <authorList>
            <person name="Kim S.-J."/>
            <person name="Jung G.-Y."/>
        </authorList>
    </citation>
    <scope>NUCLEOTIDE SEQUENCE [LARGE SCALE GENOMIC DNA]</scope>
    <source>
        <strain evidence="3">GY_H</strain>
    </source>
</reference>
<comment type="caution">
    <text evidence="2">The sequence shown here is derived from an EMBL/GenBank/DDBJ whole genome shotgun (WGS) entry which is preliminary data.</text>
</comment>
<dbReference type="InterPro" id="IPR011330">
    <property type="entry name" value="Glyco_hydro/deAcase_b/a-brl"/>
</dbReference>
<name>A0A371BDQ5_9BRAD</name>
<sequence>MPQMLAAVLALGGVIVAGWAMVANDPLGGEPMAVVSTRLEGSGDTAGNPGDGREKAHRDGPGSGAVAKIPDAGKTPDGAKTVTIIDGSSGKRQEVVIPGTGTPDSADKAMAKAIAVKGPDGKPAATPAKPDARPDAKPDIKADFDPAKLSEKIRYGAIPKIGPDGAKPFAAFAQARTLPPALKDRPRIAIILTGMGISASGTADAFSLPASATFALAPYAVDVARLAERARDEGHELLLQTPMEPFEYPDNDPGPQTLLTSLTPDQNIDRLHWLMSRMQGYVGVVSFMGARFLTAESALAPVLSETAKRGLIFVDGGASQRSVAGQLAAARNMAFAKADIVIDAVPTPVEIERALARLEIVAREGGTAVGIANAQPGTITRVAEWMAKVESRGFVLVPISMIVAKSKST</sequence>
<dbReference type="Gene3D" id="3.20.20.370">
    <property type="entry name" value="Glycoside hydrolase/deacetylase"/>
    <property type="match status" value="1"/>
</dbReference>
<dbReference type="PANTHER" id="PTHR30105">
    <property type="entry name" value="UNCHARACTERIZED YIBQ-RELATED"/>
    <property type="match status" value="1"/>
</dbReference>
<proteinExistence type="predicted"/>
<gene>
    <name evidence="2" type="ORF">DXH78_06475</name>
</gene>
<keyword evidence="3" id="KW-1185">Reference proteome</keyword>
<dbReference type="OrthoDB" id="9784811at2"/>
<dbReference type="AlphaFoldDB" id="A0A371BDQ5"/>
<evidence type="ECO:0000313" key="3">
    <source>
        <dbReference type="Proteomes" id="UP000263993"/>
    </source>
</evidence>
<dbReference type="GO" id="GO:0005975">
    <property type="term" value="P:carbohydrate metabolic process"/>
    <property type="evidence" value="ECO:0007669"/>
    <property type="project" value="InterPro"/>
</dbReference>
<feature type="compositionally biased region" description="Basic and acidic residues" evidence="1">
    <location>
        <begin position="51"/>
        <end position="60"/>
    </location>
</feature>
<dbReference type="Proteomes" id="UP000263993">
    <property type="component" value="Unassembled WGS sequence"/>
</dbReference>